<sequence length="229" mass="26272">MRRADRLFEIVQHLRGGRLLTAQGLAERLEVSKRTIYRDLADLQANGVPIEGEAGVGYVLSSDYHLPPLSFKADEIAALVIGARMAEAWAGQEIAQAAREALVKIETVLPEGMRSQLQDANMFAPDFMMPLEIKLKLDELRQATDLRSYIRIDYESLEGKLTVRKVRPLGLFFWGKVWTVLGWCETREDFRSFRVDKIRHLQVLQEAFLKETGRELHDFLRTVQRCGRD</sequence>
<proteinExistence type="predicted"/>
<dbReference type="GO" id="GO:0003677">
    <property type="term" value="F:DNA binding"/>
    <property type="evidence" value="ECO:0007669"/>
    <property type="project" value="UniProtKB-KW"/>
</dbReference>
<evidence type="ECO:0000259" key="3">
    <source>
        <dbReference type="PROSITE" id="PS51000"/>
    </source>
</evidence>
<reference evidence="4 5" key="1">
    <citation type="submission" date="2017-09" db="EMBL/GenBank/DDBJ databases">
        <authorList>
            <person name="Ehlers B."/>
            <person name="Leendertz F.H."/>
        </authorList>
    </citation>
    <scope>NUCLEOTIDE SEQUENCE [LARGE SCALE GENOMIC DNA]</scope>
    <source>
        <strain evidence="4 5">DSM 18289</strain>
    </source>
</reference>
<dbReference type="Gene3D" id="1.10.10.10">
    <property type="entry name" value="Winged helix-like DNA-binding domain superfamily/Winged helix DNA-binding domain"/>
    <property type="match status" value="1"/>
</dbReference>
<dbReference type="PANTHER" id="PTHR34580">
    <property type="match status" value="1"/>
</dbReference>
<dbReference type="PROSITE" id="PS51000">
    <property type="entry name" value="HTH_DEOR_2"/>
    <property type="match status" value="1"/>
</dbReference>
<organism evidence="4 5">
    <name type="scientific">Cohaesibacter gelatinilyticus</name>
    <dbReference type="NCBI Taxonomy" id="372072"/>
    <lineage>
        <taxon>Bacteria</taxon>
        <taxon>Pseudomonadati</taxon>
        <taxon>Pseudomonadota</taxon>
        <taxon>Alphaproteobacteria</taxon>
        <taxon>Hyphomicrobiales</taxon>
        <taxon>Cohaesibacteraceae</taxon>
    </lineage>
</organism>
<dbReference type="PANTHER" id="PTHR34580:SF3">
    <property type="entry name" value="PROTEIN PAFB"/>
    <property type="match status" value="1"/>
</dbReference>
<dbReference type="Pfam" id="PF08279">
    <property type="entry name" value="HTH_11"/>
    <property type="match status" value="1"/>
</dbReference>
<gene>
    <name evidence="4" type="ORF">SAMN06265368_1712</name>
</gene>
<dbReference type="Pfam" id="PF13280">
    <property type="entry name" value="WYL"/>
    <property type="match status" value="1"/>
</dbReference>
<dbReference type="InterPro" id="IPR051534">
    <property type="entry name" value="CBASS_pafABC_assoc_protein"/>
</dbReference>
<dbReference type="InterPro" id="IPR036388">
    <property type="entry name" value="WH-like_DNA-bd_sf"/>
</dbReference>
<keyword evidence="5" id="KW-1185">Reference proteome</keyword>
<name>A0A285NG78_9HYPH</name>
<protein>
    <submittedName>
        <fullName evidence="4">Predicted DNA-binding transcriptional regulator YafY, contains an HTH and WYL domains</fullName>
    </submittedName>
</protein>
<evidence type="ECO:0000313" key="5">
    <source>
        <dbReference type="Proteomes" id="UP000219439"/>
    </source>
</evidence>
<dbReference type="InterPro" id="IPR001034">
    <property type="entry name" value="DeoR_HTH"/>
</dbReference>
<keyword evidence="1" id="KW-0805">Transcription regulation</keyword>
<evidence type="ECO:0000256" key="1">
    <source>
        <dbReference type="ARBA" id="ARBA00023015"/>
    </source>
</evidence>
<dbReference type="EMBL" id="OBEL01000001">
    <property type="protein sequence ID" value="SNZ08514.1"/>
    <property type="molecule type" value="Genomic_DNA"/>
</dbReference>
<dbReference type="InterPro" id="IPR036390">
    <property type="entry name" value="WH_DNA-bd_sf"/>
</dbReference>
<accession>A0A285NG78</accession>
<dbReference type="GO" id="GO:0003700">
    <property type="term" value="F:DNA-binding transcription factor activity"/>
    <property type="evidence" value="ECO:0007669"/>
    <property type="project" value="InterPro"/>
</dbReference>
<dbReference type="Proteomes" id="UP000219439">
    <property type="component" value="Unassembled WGS sequence"/>
</dbReference>
<dbReference type="InterPro" id="IPR026881">
    <property type="entry name" value="WYL_dom"/>
</dbReference>
<dbReference type="RefSeq" id="WP_097152839.1">
    <property type="nucleotide sequence ID" value="NZ_OBEL01000001.1"/>
</dbReference>
<keyword evidence="4" id="KW-0238">DNA-binding</keyword>
<dbReference type="SUPFAM" id="SSF46785">
    <property type="entry name" value="Winged helix' DNA-binding domain"/>
    <property type="match status" value="1"/>
</dbReference>
<keyword evidence="2" id="KW-0804">Transcription</keyword>
<evidence type="ECO:0000313" key="4">
    <source>
        <dbReference type="EMBL" id="SNZ08514.1"/>
    </source>
</evidence>
<evidence type="ECO:0000256" key="2">
    <source>
        <dbReference type="ARBA" id="ARBA00023163"/>
    </source>
</evidence>
<dbReference type="InterPro" id="IPR013196">
    <property type="entry name" value="HTH_11"/>
</dbReference>
<dbReference type="OrthoDB" id="9807255at2"/>
<dbReference type="PROSITE" id="PS52050">
    <property type="entry name" value="WYL"/>
    <property type="match status" value="1"/>
</dbReference>
<feature type="domain" description="HTH deoR-type" evidence="3">
    <location>
        <begin position="3"/>
        <end position="58"/>
    </location>
</feature>
<dbReference type="AlphaFoldDB" id="A0A285NG78"/>